<reference evidence="12" key="1">
    <citation type="journal article" date="2015" name="PLoS Genet.">
        <title>The dynamic genome and transcriptome of the human fungal pathogen Blastomyces and close relative Emmonsia.</title>
        <authorList>
            <person name="Munoz J.F."/>
            <person name="Gauthier G.M."/>
            <person name="Desjardins C.A."/>
            <person name="Gallo J.E."/>
            <person name="Holder J."/>
            <person name="Sullivan T.D."/>
            <person name="Marty A.J."/>
            <person name="Carmen J.C."/>
            <person name="Chen Z."/>
            <person name="Ding L."/>
            <person name="Gujja S."/>
            <person name="Magrini V."/>
            <person name="Misas E."/>
            <person name="Mitreva M."/>
            <person name="Priest M."/>
            <person name="Saif S."/>
            <person name="Whiston E.A."/>
            <person name="Young S."/>
            <person name="Zeng Q."/>
            <person name="Goldman W.E."/>
            <person name="Mardis E.R."/>
            <person name="Taylor J.W."/>
            <person name="McEwen J.G."/>
            <person name="Clay O.K."/>
            <person name="Klein B.S."/>
            <person name="Cuomo C.A."/>
        </authorList>
    </citation>
    <scope>NUCLEOTIDE SEQUENCE [LARGE SCALE GENOMIC DNA]</scope>
    <source>
        <strain evidence="12">ER-3 / ATCC MYA-2586</strain>
    </source>
</reference>
<comment type="similarity">
    <text evidence="6">Belongs to the SIMIBI class G3E GTPase family. ZNG1 subfamily.</text>
</comment>
<gene>
    <name evidence="11" type="ORF">BDCG_06348</name>
</gene>
<evidence type="ECO:0000256" key="1">
    <source>
        <dbReference type="ARBA" id="ARBA00022741"/>
    </source>
</evidence>
<evidence type="ECO:0000256" key="8">
    <source>
        <dbReference type="SAM" id="MobiDB-lite"/>
    </source>
</evidence>
<accession>A0ABP2F319</accession>
<dbReference type="RefSeq" id="XP_045277805.1">
    <property type="nucleotide sequence ID" value="XM_045422085.1"/>
</dbReference>
<dbReference type="SUPFAM" id="SSF90002">
    <property type="entry name" value="Hypothetical protein YjiA, C-terminal domain"/>
    <property type="match status" value="1"/>
</dbReference>
<feature type="region of interest" description="Disordered" evidence="8">
    <location>
        <begin position="1"/>
        <end position="26"/>
    </location>
</feature>
<keyword evidence="4" id="KW-0342">GTP-binding</keyword>
<dbReference type="InterPro" id="IPR011629">
    <property type="entry name" value="CobW-like_C"/>
</dbReference>
<evidence type="ECO:0000313" key="11">
    <source>
        <dbReference type="EMBL" id="EEQ91228.2"/>
    </source>
</evidence>
<dbReference type="Gene3D" id="3.40.50.300">
    <property type="entry name" value="P-loop containing nucleotide triphosphate hydrolases"/>
    <property type="match status" value="1"/>
</dbReference>
<dbReference type="InterPro" id="IPR036627">
    <property type="entry name" value="CobW-likC_sf"/>
</dbReference>
<keyword evidence="1" id="KW-0547">Nucleotide-binding</keyword>
<evidence type="ECO:0000256" key="2">
    <source>
        <dbReference type="ARBA" id="ARBA00022801"/>
    </source>
</evidence>
<dbReference type="Gene3D" id="3.30.1220.10">
    <property type="entry name" value="CobW-like, C-terminal domain"/>
    <property type="match status" value="1"/>
</dbReference>
<dbReference type="SUPFAM" id="SSF52540">
    <property type="entry name" value="P-loop containing nucleoside triphosphate hydrolases"/>
    <property type="match status" value="1"/>
</dbReference>
<keyword evidence="2" id="KW-0378">Hydrolase</keyword>
<evidence type="ECO:0000256" key="5">
    <source>
        <dbReference type="ARBA" id="ARBA00023186"/>
    </source>
</evidence>
<evidence type="ECO:0000259" key="10">
    <source>
        <dbReference type="Pfam" id="PF07683"/>
    </source>
</evidence>
<evidence type="ECO:0000256" key="6">
    <source>
        <dbReference type="ARBA" id="ARBA00034320"/>
    </source>
</evidence>
<evidence type="ECO:0000313" key="12">
    <source>
        <dbReference type="Proteomes" id="UP000002039"/>
    </source>
</evidence>
<proteinExistence type="inferred from homology"/>
<dbReference type="Proteomes" id="UP000002039">
    <property type="component" value="Unassembled WGS sequence"/>
</dbReference>
<feature type="domain" description="CobW C-terminal" evidence="10">
    <location>
        <begin position="320"/>
        <end position="385"/>
    </location>
</feature>
<comment type="catalytic activity">
    <reaction evidence="7">
        <text>GTP + H2O = GDP + phosphate + H(+)</text>
        <dbReference type="Rhea" id="RHEA:19669"/>
        <dbReference type="ChEBI" id="CHEBI:15377"/>
        <dbReference type="ChEBI" id="CHEBI:15378"/>
        <dbReference type="ChEBI" id="CHEBI:37565"/>
        <dbReference type="ChEBI" id="CHEBI:43474"/>
        <dbReference type="ChEBI" id="CHEBI:58189"/>
    </reaction>
    <physiologicalReaction direction="left-to-right" evidence="7">
        <dbReference type="Rhea" id="RHEA:19670"/>
    </physiologicalReaction>
</comment>
<dbReference type="PANTHER" id="PTHR13748">
    <property type="entry name" value="COBW-RELATED"/>
    <property type="match status" value="1"/>
</dbReference>
<evidence type="ECO:0000256" key="7">
    <source>
        <dbReference type="ARBA" id="ARBA00049117"/>
    </source>
</evidence>
<keyword evidence="5" id="KW-0143">Chaperone</keyword>
<dbReference type="CDD" id="cd03112">
    <property type="entry name" value="CobW-like"/>
    <property type="match status" value="1"/>
</dbReference>
<dbReference type="PANTHER" id="PTHR13748:SF31">
    <property type="entry name" value="ZINC-REGULATED GTPASE METALLOPROTEIN ACTIVATOR 1A-RELATED"/>
    <property type="match status" value="1"/>
</dbReference>
<dbReference type="InterPro" id="IPR003495">
    <property type="entry name" value="CobW/HypB/UreG_nucleotide-bd"/>
</dbReference>
<feature type="compositionally biased region" description="Acidic residues" evidence="8">
    <location>
        <begin position="1"/>
        <end position="23"/>
    </location>
</feature>
<organism evidence="11 12">
    <name type="scientific">Ajellomyces dermatitidis (strain ER-3 / ATCC MYA-2586)</name>
    <name type="common">Blastomyces dermatitidis</name>
    <dbReference type="NCBI Taxonomy" id="559297"/>
    <lineage>
        <taxon>Eukaryota</taxon>
        <taxon>Fungi</taxon>
        <taxon>Dikarya</taxon>
        <taxon>Ascomycota</taxon>
        <taxon>Pezizomycotina</taxon>
        <taxon>Eurotiomycetes</taxon>
        <taxon>Eurotiomycetidae</taxon>
        <taxon>Onygenales</taxon>
        <taxon>Ajellomycetaceae</taxon>
        <taxon>Blastomyces</taxon>
    </lineage>
</organism>
<dbReference type="Pfam" id="PF02492">
    <property type="entry name" value="cobW"/>
    <property type="match status" value="1"/>
</dbReference>
<sequence length="391" mass="42753">MNFRDGDEEGPPELVDVDALEEETAAKSPTERKFKKVPITIVTGYLGAGKTTLLNYILGEEHGKKIAVILNEFGDSIDIEKSLTVNKDGQQVEEWLELANGCICCSVRDTGVVAIESLMERQGTFDYILLETTGLADPGNIAPLFWVDDGLGSTIYLDGIVTLVDGKNILRLLDEPAPAEVQGTHHGAVLTTAHLQISHADVIILNKSDLLTAAELDKVKERVISINGLAKIIVTDHSKVPNLDGTVLELHAYDNVTDVDFSEKGHSHLDPSISTLSFTIDKITPECVPKVDAWLRSLLWERQLPHPQPTNQGQQKIEDFEIHRLKGLLCLTDGSTQVIQGVQEVFDITETDSRHPSASGNHCKMVLIGRGLGMDSSPWRESLQASLGRAS</sequence>
<evidence type="ECO:0000256" key="4">
    <source>
        <dbReference type="ARBA" id="ARBA00023134"/>
    </source>
</evidence>
<dbReference type="InterPro" id="IPR051316">
    <property type="entry name" value="Zinc-reg_GTPase_activator"/>
</dbReference>
<dbReference type="EMBL" id="EQ999978">
    <property type="protein sequence ID" value="EEQ91228.2"/>
    <property type="molecule type" value="Genomic_DNA"/>
</dbReference>
<keyword evidence="3" id="KW-0862">Zinc</keyword>
<name>A0ABP2F319_AJEDR</name>
<protein>
    <submittedName>
        <fullName evidence="11">CobW domain-containing protein</fullName>
    </submittedName>
</protein>
<dbReference type="GeneID" id="69028241"/>
<evidence type="ECO:0000259" key="9">
    <source>
        <dbReference type="Pfam" id="PF02492"/>
    </source>
</evidence>
<dbReference type="Pfam" id="PF07683">
    <property type="entry name" value="CobW_C"/>
    <property type="match status" value="1"/>
</dbReference>
<evidence type="ECO:0000256" key="3">
    <source>
        <dbReference type="ARBA" id="ARBA00022833"/>
    </source>
</evidence>
<keyword evidence="12" id="KW-1185">Reference proteome</keyword>
<feature type="domain" description="CobW/HypB/UreG nucleotide-binding" evidence="9">
    <location>
        <begin position="38"/>
        <end position="233"/>
    </location>
</feature>
<dbReference type="InterPro" id="IPR027417">
    <property type="entry name" value="P-loop_NTPase"/>
</dbReference>